<dbReference type="Proteomes" id="UP000182063">
    <property type="component" value="Chromosome"/>
</dbReference>
<name>A0A1L3ZX69_9SPHN</name>
<sequence length="375" mass="42312">MNAHLAPFPDELLTSWYARRIYQRRGRTLADPTAVRDRTGQWCHPDIRPTTRWLNGAAQTFNVASSQLATNALAQRYPALPLDFIAWDRPPFATEQECFRSAPRLRLSWCNRCLAEDFAAHRPAHIRHHWVLAASCFCHRHRWPLEERCSVCNAFNWQIVGSARGPLRMLCAECWRPLERSLPAVLSAGADLQECWDRVIAFETEVFTALQGKTPDQFRFNFTSASQLLGEVRDISRLLARNYWGYTRSNIPLNAFISPAMTPGRLRPDFFESEAPFPLAVASMAKRRCLLAAVCAILDPTHATGVTLFGSNQPSAIETFVSTVDPCEIERCLAPDGRWSQTFVRQVRAAQQRKARKSRRAATAAGSGLPRMSVG</sequence>
<feature type="domain" description="TniQ" evidence="2">
    <location>
        <begin position="4"/>
        <end position="145"/>
    </location>
</feature>
<dbReference type="EMBL" id="CP018221">
    <property type="protein sequence ID" value="API60226.1"/>
    <property type="molecule type" value="Genomic_DNA"/>
</dbReference>
<dbReference type="AlphaFoldDB" id="A0A1L3ZX69"/>
<evidence type="ECO:0000259" key="2">
    <source>
        <dbReference type="Pfam" id="PF06527"/>
    </source>
</evidence>
<dbReference type="Pfam" id="PF06527">
    <property type="entry name" value="TniQ"/>
    <property type="match status" value="1"/>
</dbReference>
<reference evidence="4" key="1">
    <citation type="submission" date="2016-11" db="EMBL/GenBank/DDBJ databases">
        <title>Complete Genome Sequence of alachlor-degrading Sphingomonas sp. strain JJ-A5.</title>
        <authorList>
            <person name="Lee H."/>
            <person name="Ka J.-O."/>
        </authorList>
    </citation>
    <scope>NUCLEOTIDE SEQUENCE [LARGE SCALE GENOMIC DNA]</scope>
    <source>
        <strain evidence="4">JJ-A5</strain>
    </source>
</reference>
<dbReference type="InterPro" id="IPR009492">
    <property type="entry name" value="TniQ"/>
</dbReference>
<accession>A0A1L3ZX69</accession>
<dbReference type="KEGG" id="sphj:BSL82_13750"/>
<keyword evidence="4" id="KW-1185">Reference proteome</keyword>
<dbReference type="OrthoDB" id="6917259at2"/>
<feature type="region of interest" description="Disordered" evidence="1">
    <location>
        <begin position="352"/>
        <end position="375"/>
    </location>
</feature>
<gene>
    <name evidence="3" type="ORF">BSL82_13750</name>
</gene>
<evidence type="ECO:0000256" key="1">
    <source>
        <dbReference type="SAM" id="MobiDB-lite"/>
    </source>
</evidence>
<organism evidence="3 4">
    <name type="scientific">Tardibacter chloracetimidivorans</name>
    <dbReference type="NCBI Taxonomy" id="1921510"/>
    <lineage>
        <taxon>Bacteria</taxon>
        <taxon>Pseudomonadati</taxon>
        <taxon>Pseudomonadota</taxon>
        <taxon>Alphaproteobacteria</taxon>
        <taxon>Sphingomonadales</taxon>
        <taxon>Sphingomonadaceae</taxon>
        <taxon>Tardibacter</taxon>
    </lineage>
</organism>
<evidence type="ECO:0000313" key="4">
    <source>
        <dbReference type="Proteomes" id="UP000182063"/>
    </source>
</evidence>
<proteinExistence type="predicted"/>
<dbReference type="STRING" id="1921510.BSL82_13750"/>
<evidence type="ECO:0000313" key="3">
    <source>
        <dbReference type="EMBL" id="API60226.1"/>
    </source>
</evidence>
<protein>
    <recommendedName>
        <fullName evidence="2">TniQ domain-containing protein</fullName>
    </recommendedName>
</protein>